<accession>A0AAV5RL37</accession>
<evidence type="ECO:0000256" key="1">
    <source>
        <dbReference type="ARBA" id="ARBA00010322"/>
    </source>
</evidence>
<evidence type="ECO:0000256" key="2">
    <source>
        <dbReference type="ARBA" id="ARBA00022741"/>
    </source>
</evidence>
<evidence type="ECO:0000313" key="5">
    <source>
        <dbReference type="Proteomes" id="UP001362899"/>
    </source>
</evidence>
<sequence>MSFLISACHYTPLGVRHFSRLTPIERYKELIKQKKVRYDSLQETVLTSLTKVYKQLYEYDREHHRIGELARRRRHSPLYNYLLSKVSPMVIDHAPLGVYLYGDVGCGKTMLMDLFYDTIPEHLTKKRLHFHAFMQNIHHKTHKFKVDKTSQEDAVLAASHEVAKESDVICLDEVAVTDVADAMVLRHVFEALYHDGVTTFMTSNRKPSDLYINGVQRKSFIPAIKLIEERNQVICLDSPTDYRKQDQHDSGSFHVISGSKEEAVEHADKWFAYFSDGEPVVYDRQLSVWGRKIDVPKSAGDNVMQFTFEELCCRPLSAADYLELCRTFKGCVLTDIPEIHIDKRDLIRRFITFIDAAYDTHMKLAVTTKVKFENMFEVNKNSNLAGHEEMFAFSRALSRLHQMSTARWNAS</sequence>
<keyword evidence="3" id="KW-0067">ATP-binding</keyword>
<dbReference type="AlphaFoldDB" id="A0AAV5RL37"/>
<proteinExistence type="inferred from homology"/>
<reference evidence="4 5" key="1">
    <citation type="journal article" date="2023" name="Elife">
        <title>Identification of key yeast species and microbe-microbe interactions impacting larval growth of Drosophila in the wild.</title>
        <authorList>
            <person name="Mure A."/>
            <person name="Sugiura Y."/>
            <person name="Maeda R."/>
            <person name="Honda K."/>
            <person name="Sakurai N."/>
            <person name="Takahashi Y."/>
            <person name="Watada M."/>
            <person name="Katoh T."/>
            <person name="Gotoh A."/>
            <person name="Gotoh Y."/>
            <person name="Taniguchi I."/>
            <person name="Nakamura K."/>
            <person name="Hayashi T."/>
            <person name="Katayama T."/>
            <person name="Uemura T."/>
            <person name="Hattori Y."/>
        </authorList>
    </citation>
    <scope>NUCLEOTIDE SEQUENCE [LARGE SCALE GENOMIC DNA]</scope>
    <source>
        <strain evidence="4 5">SB-73</strain>
    </source>
</reference>
<evidence type="ECO:0000313" key="4">
    <source>
        <dbReference type="EMBL" id="GMM51947.1"/>
    </source>
</evidence>
<comment type="similarity">
    <text evidence="1">Belongs to the AFG1 ATPase family.</text>
</comment>
<name>A0AAV5RL37_STABA</name>
<dbReference type="Proteomes" id="UP001362899">
    <property type="component" value="Unassembled WGS sequence"/>
</dbReference>
<dbReference type="NCBIfam" id="NF040713">
    <property type="entry name" value="ZapE"/>
    <property type="match status" value="1"/>
</dbReference>
<dbReference type="GO" id="GO:0006515">
    <property type="term" value="P:protein quality control for misfolded or incompletely synthesized proteins"/>
    <property type="evidence" value="ECO:0007669"/>
    <property type="project" value="TreeGrafter"/>
</dbReference>
<dbReference type="GO" id="GO:0016887">
    <property type="term" value="F:ATP hydrolysis activity"/>
    <property type="evidence" value="ECO:0007669"/>
    <property type="project" value="InterPro"/>
</dbReference>
<dbReference type="InterPro" id="IPR005654">
    <property type="entry name" value="ATPase_AFG1-like"/>
</dbReference>
<protein>
    <submittedName>
        <fullName evidence="4">Afg1 protein</fullName>
    </submittedName>
</protein>
<dbReference type="GO" id="GO:0005524">
    <property type="term" value="F:ATP binding"/>
    <property type="evidence" value="ECO:0007669"/>
    <property type="project" value="UniProtKB-KW"/>
</dbReference>
<dbReference type="Pfam" id="PF03969">
    <property type="entry name" value="AFG1_ATPase"/>
    <property type="match status" value="1"/>
</dbReference>
<evidence type="ECO:0000256" key="3">
    <source>
        <dbReference type="ARBA" id="ARBA00022840"/>
    </source>
</evidence>
<dbReference type="EMBL" id="BTGC01000008">
    <property type="protein sequence ID" value="GMM51947.1"/>
    <property type="molecule type" value="Genomic_DNA"/>
</dbReference>
<gene>
    <name evidence="4" type="ORF">DASB73_029100</name>
</gene>
<organism evidence="4 5">
    <name type="scientific">Starmerella bacillaris</name>
    <name type="common">Yeast</name>
    <name type="synonym">Candida zemplinina</name>
    <dbReference type="NCBI Taxonomy" id="1247836"/>
    <lineage>
        <taxon>Eukaryota</taxon>
        <taxon>Fungi</taxon>
        <taxon>Dikarya</taxon>
        <taxon>Ascomycota</taxon>
        <taxon>Saccharomycotina</taxon>
        <taxon>Dipodascomycetes</taxon>
        <taxon>Dipodascales</taxon>
        <taxon>Trichomonascaceae</taxon>
        <taxon>Starmerella</taxon>
    </lineage>
</organism>
<dbReference type="Gene3D" id="3.40.50.300">
    <property type="entry name" value="P-loop containing nucleotide triphosphate hydrolases"/>
    <property type="match status" value="1"/>
</dbReference>
<keyword evidence="5" id="KW-1185">Reference proteome</keyword>
<dbReference type="SUPFAM" id="SSF52540">
    <property type="entry name" value="P-loop containing nucleoside triphosphate hydrolases"/>
    <property type="match status" value="1"/>
</dbReference>
<dbReference type="PANTHER" id="PTHR12169">
    <property type="entry name" value="ATPASE N2B"/>
    <property type="match status" value="1"/>
</dbReference>
<dbReference type="InterPro" id="IPR027417">
    <property type="entry name" value="P-loop_NTPase"/>
</dbReference>
<dbReference type="GO" id="GO:0005739">
    <property type="term" value="C:mitochondrion"/>
    <property type="evidence" value="ECO:0007669"/>
    <property type="project" value="TreeGrafter"/>
</dbReference>
<dbReference type="PANTHER" id="PTHR12169:SF6">
    <property type="entry name" value="AFG1-LIKE ATPASE"/>
    <property type="match status" value="1"/>
</dbReference>
<keyword evidence="2" id="KW-0547">Nucleotide-binding</keyword>
<comment type="caution">
    <text evidence="4">The sequence shown here is derived from an EMBL/GenBank/DDBJ whole genome shotgun (WGS) entry which is preliminary data.</text>
</comment>